<keyword evidence="3" id="KW-1185">Reference proteome</keyword>
<organism evidence="2 3">
    <name type="scientific">Ancylostoma ceylanicum</name>
    <dbReference type="NCBI Taxonomy" id="53326"/>
    <lineage>
        <taxon>Eukaryota</taxon>
        <taxon>Metazoa</taxon>
        <taxon>Ecdysozoa</taxon>
        <taxon>Nematoda</taxon>
        <taxon>Chromadorea</taxon>
        <taxon>Rhabditida</taxon>
        <taxon>Rhabditina</taxon>
        <taxon>Rhabditomorpha</taxon>
        <taxon>Strongyloidea</taxon>
        <taxon>Ancylostomatidae</taxon>
        <taxon>Ancylostomatinae</taxon>
        <taxon>Ancylostoma</taxon>
    </lineage>
</organism>
<gene>
    <name evidence="2" type="primary">Acey_s0036.g3307</name>
    <name evidence="2" type="ORF">Y032_0036g3307</name>
</gene>
<comment type="caution">
    <text evidence="2">The sequence shown here is derived from an EMBL/GenBank/DDBJ whole genome shotgun (WGS) entry which is preliminary data.</text>
</comment>
<name>A0A016ULC9_9BILA</name>
<proteinExistence type="predicted"/>
<reference evidence="3" key="1">
    <citation type="journal article" date="2015" name="Nat. Genet.">
        <title>The genome and transcriptome of the zoonotic hookworm Ancylostoma ceylanicum identify infection-specific gene families.</title>
        <authorList>
            <person name="Schwarz E.M."/>
            <person name="Hu Y."/>
            <person name="Antoshechkin I."/>
            <person name="Miller M.M."/>
            <person name="Sternberg P.W."/>
            <person name="Aroian R.V."/>
        </authorList>
    </citation>
    <scope>NUCLEOTIDE SEQUENCE</scope>
    <source>
        <strain evidence="3">HY135</strain>
    </source>
</reference>
<feature type="region of interest" description="Disordered" evidence="1">
    <location>
        <begin position="59"/>
        <end position="88"/>
    </location>
</feature>
<sequence length="88" mass="10023">MPLNAIRRLLPRKVVRDEYSFELLRSSSAHEMMPSSSTQPHADLPRYYSNYDHVTIQSPRLQASSSTASAPATSKVRSLDEFSVRDHF</sequence>
<protein>
    <submittedName>
        <fullName evidence="2">Uncharacterized protein</fullName>
    </submittedName>
</protein>
<feature type="compositionally biased region" description="Basic and acidic residues" evidence="1">
    <location>
        <begin position="77"/>
        <end position="88"/>
    </location>
</feature>
<accession>A0A016ULC9</accession>
<dbReference type="EMBL" id="JARK01001372">
    <property type="protein sequence ID" value="EYC15706.1"/>
    <property type="molecule type" value="Genomic_DNA"/>
</dbReference>
<dbReference type="Proteomes" id="UP000024635">
    <property type="component" value="Unassembled WGS sequence"/>
</dbReference>
<feature type="compositionally biased region" description="Low complexity" evidence="1">
    <location>
        <begin position="63"/>
        <end position="74"/>
    </location>
</feature>
<evidence type="ECO:0000313" key="3">
    <source>
        <dbReference type="Proteomes" id="UP000024635"/>
    </source>
</evidence>
<evidence type="ECO:0000256" key="1">
    <source>
        <dbReference type="SAM" id="MobiDB-lite"/>
    </source>
</evidence>
<dbReference type="AlphaFoldDB" id="A0A016ULC9"/>
<evidence type="ECO:0000313" key="2">
    <source>
        <dbReference type="EMBL" id="EYC15706.1"/>
    </source>
</evidence>